<dbReference type="InterPro" id="IPR036390">
    <property type="entry name" value="WH_DNA-bd_sf"/>
</dbReference>
<protein>
    <recommendedName>
        <fullName evidence="2">HTH lysR-type domain-containing protein</fullName>
    </recommendedName>
</protein>
<dbReference type="Gene3D" id="1.10.10.10">
    <property type="entry name" value="Winged helix-like DNA-binding domain superfamily/Winged helix DNA-binding domain"/>
    <property type="match status" value="1"/>
</dbReference>
<proteinExistence type="inferred from homology"/>
<dbReference type="InterPro" id="IPR058163">
    <property type="entry name" value="LysR-type_TF_proteobact-type"/>
</dbReference>
<accession>A0ABN4I0G8</accession>
<evidence type="ECO:0000259" key="2">
    <source>
        <dbReference type="PROSITE" id="PS50931"/>
    </source>
</evidence>
<sequence length="74" mass="8111">MRYFLSLARGGSLSAAARELAVEHSTVSRRIGALEGTIRLRLFDRLPRGRLHRLAQACRTGAGRPGSTPAQCHR</sequence>
<gene>
    <name evidence="3" type="ORF">F506_19790</name>
</gene>
<dbReference type="Proteomes" id="UP000063429">
    <property type="component" value="Chromosome"/>
</dbReference>
<feature type="domain" description="HTH lysR-type" evidence="2">
    <location>
        <begin position="1"/>
        <end position="54"/>
    </location>
</feature>
<keyword evidence="4" id="KW-1185">Reference proteome</keyword>
<comment type="similarity">
    <text evidence="1">Belongs to the LysR transcriptional regulatory family.</text>
</comment>
<organism evidence="3 4">
    <name type="scientific">Herbaspirillum hiltneri N3</name>
    <dbReference type="NCBI Taxonomy" id="1262470"/>
    <lineage>
        <taxon>Bacteria</taxon>
        <taxon>Pseudomonadati</taxon>
        <taxon>Pseudomonadota</taxon>
        <taxon>Betaproteobacteria</taxon>
        <taxon>Burkholderiales</taxon>
        <taxon>Oxalobacteraceae</taxon>
        <taxon>Herbaspirillum</taxon>
    </lineage>
</organism>
<dbReference type="PROSITE" id="PS50931">
    <property type="entry name" value="HTH_LYSR"/>
    <property type="match status" value="1"/>
</dbReference>
<name>A0ABN4I0G8_9BURK</name>
<evidence type="ECO:0000313" key="3">
    <source>
        <dbReference type="EMBL" id="AKZ64595.1"/>
    </source>
</evidence>
<dbReference type="PANTHER" id="PTHR30537:SF3">
    <property type="entry name" value="TRANSCRIPTIONAL REGULATORY PROTEIN"/>
    <property type="match status" value="1"/>
</dbReference>
<dbReference type="InterPro" id="IPR036388">
    <property type="entry name" value="WH-like_DNA-bd_sf"/>
</dbReference>
<dbReference type="Pfam" id="PF00126">
    <property type="entry name" value="HTH_1"/>
    <property type="match status" value="1"/>
</dbReference>
<evidence type="ECO:0000313" key="4">
    <source>
        <dbReference type="Proteomes" id="UP000063429"/>
    </source>
</evidence>
<evidence type="ECO:0000256" key="1">
    <source>
        <dbReference type="ARBA" id="ARBA00009437"/>
    </source>
</evidence>
<dbReference type="PANTHER" id="PTHR30537">
    <property type="entry name" value="HTH-TYPE TRANSCRIPTIONAL REGULATOR"/>
    <property type="match status" value="1"/>
</dbReference>
<reference evidence="4" key="1">
    <citation type="journal article" date="2015" name="Genome Announc.">
        <title>Complete Genome Sequence of Herbaspirillum hiltneri N3 (DSM 17495), Isolated from Surface-Sterilized Wheat Roots.</title>
        <authorList>
            <person name="Guizelini D."/>
            <person name="Saizaki P.M."/>
            <person name="Coimbra N.A."/>
            <person name="Weiss V.A."/>
            <person name="Faoro H."/>
            <person name="Sfeir M.Z."/>
            <person name="Baura V.A."/>
            <person name="Monteiro R.A."/>
            <person name="Chubatsu L.S."/>
            <person name="Souza E.M."/>
            <person name="Cruz L.M."/>
            <person name="Pedrosa F.O."/>
            <person name="Raittz R.T."/>
            <person name="Marchaukoski J.N."/>
            <person name="Steffens M.B."/>
        </authorList>
    </citation>
    <scope>NUCLEOTIDE SEQUENCE [LARGE SCALE GENOMIC DNA]</scope>
    <source>
        <strain evidence="4">N3</strain>
    </source>
</reference>
<dbReference type="SUPFAM" id="SSF46785">
    <property type="entry name" value="Winged helix' DNA-binding domain"/>
    <property type="match status" value="1"/>
</dbReference>
<dbReference type="InterPro" id="IPR000847">
    <property type="entry name" value="LysR_HTH_N"/>
</dbReference>
<dbReference type="EMBL" id="CP011409">
    <property type="protein sequence ID" value="AKZ64595.1"/>
    <property type="molecule type" value="Genomic_DNA"/>
</dbReference>